<keyword evidence="4 6" id="KW-0472">Membrane</keyword>
<proteinExistence type="predicted"/>
<accession>A0ABV3NAJ5</accession>
<reference evidence="8 9" key="1">
    <citation type="submission" date="2024-01" db="EMBL/GenBank/DDBJ databases">
        <title>Genomic analysis and antimicrobial resistance profiles of Trueperella pyogenes isolated from domestic and wild animals.</title>
        <authorList>
            <person name="Magossi G."/>
            <person name="Gzyl K.E."/>
            <person name="Holman D.B."/>
            <person name="Amat S."/>
        </authorList>
    </citation>
    <scope>NUCLEOTIDE SEQUENCE [LARGE SCALE GENOMIC DNA]</scope>
    <source>
        <strain evidence="8 9">1494</strain>
    </source>
</reference>
<keyword evidence="9" id="KW-1185">Reference proteome</keyword>
<evidence type="ECO:0000256" key="6">
    <source>
        <dbReference type="SAM" id="Phobius"/>
    </source>
</evidence>
<dbReference type="RefSeq" id="WP_025296848.1">
    <property type="nucleotide sequence ID" value="NZ_CP007519.1"/>
</dbReference>
<evidence type="ECO:0000256" key="1">
    <source>
        <dbReference type="ARBA" id="ARBA00004141"/>
    </source>
</evidence>
<gene>
    <name evidence="8" type="ORF">V3M73_04245</name>
</gene>
<name>A0ABV3NAJ5_9ACTO</name>
<feature type="transmembrane region" description="Helical" evidence="6">
    <location>
        <begin position="124"/>
        <end position="147"/>
    </location>
</feature>
<protein>
    <submittedName>
        <fullName evidence="8">TM2 domain-containing protein</fullName>
    </submittedName>
</protein>
<feature type="domain" description="TM2" evidence="7">
    <location>
        <begin position="91"/>
        <end position="126"/>
    </location>
</feature>
<sequence length="163" mass="18005">MDETPRLSTLPDGVHFEQTPDPLLSMPTPRGPNLYAPGHLDEFTRGFARPRTPDLRQRRAAALRAHPSSGTGILGLARMDKRSPHVSQIAKNRWVALIFALMFGAFGAHNFYLGKHKRAAVNVLVWFACTLTSSVFAMLPILALVMVECVQIVRRSGAYADLP</sequence>
<evidence type="ECO:0000256" key="4">
    <source>
        <dbReference type="ARBA" id="ARBA00023136"/>
    </source>
</evidence>
<feature type="region of interest" description="Disordered" evidence="5">
    <location>
        <begin position="1"/>
        <end position="30"/>
    </location>
</feature>
<dbReference type="Proteomes" id="UP001555100">
    <property type="component" value="Unassembled WGS sequence"/>
</dbReference>
<comment type="caution">
    <text evidence="8">The sequence shown here is derived from an EMBL/GenBank/DDBJ whole genome shotgun (WGS) entry which is preliminary data.</text>
</comment>
<evidence type="ECO:0000256" key="3">
    <source>
        <dbReference type="ARBA" id="ARBA00022989"/>
    </source>
</evidence>
<organism evidence="8 9">
    <name type="scientific">Trueperella pyogenes</name>
    <dbReference type="NCBI Taxonomy" id="1661"/>
    <lineage>
        <taxon>Bacteria</taxon>
        <taxon>Bacillati</taxon>
        <taxon>Actinomycetota</taxon>
        <taxon>Actinomycetes</taxon>
        <taxon>Actinomycetales</taxon>
        <taxon>Actinomycetaceae</taxon>
        <taxon>Trueperella</taxon>
    </lineage>
</organism>
<feature type="transmembrane region" description="Helical" evidence="6">
    <location>
        <begin position="94"/>
        <end position="112"/>
    </location>
</feature>
<dbReference type="Pfam" id="PF05154">
    <property type="entry name" value="TM2"/>
    <property type="match status" value="1"/>
</dbReference>
<dbReference type="EMBL" id="JBAGNM010000003">
    <property type="protein sequence ID" value="MEW6954231.1"/>
    <property type="molecule type" value="Genomic_DNA"/>
</dbReference>
<evidence type="ECO:0000256" key="2">
    <source>
        <dbReference type="ARBA" id="ARBA00022692"/>
    </source>
</evidence>
<keyword evidence="3 6" id="KW-1133">Transmembrane helix</keyword>
<evidence type="ECO:0000259" key="7">
    <source>
        <dbReference type="Pfam" id="PF05154"/>
    </source>
</evidence>
<evidence type="ECO:0000313" key="9">
    <source>
        <dbReference type="Proteomes" id="UP001555100"/>
    </source>
</evidence>
<comment type="subcellular location">
    <subcellularLocation>
        <location evidence="1">Membrane</location>
        <topology evidence="1">Multi-pass membrane protein</topology>
    </subcellularLocation>
</comment>
<evidence type="ECO:0000313" key="8">
    <source>
        <dbReference type="EMBL" id="MEW6954231.1"/>
    </source>
</evidence>
<keyword evidence="2 6" id="KW-0812">Transmembrane</keyword>
<evidence type="ECO:0000256" key="5">
    <source>
        <dbReference type="SAM" id="MobiDB-lite"/>
    </source>
</evidence>
<dbReference type="InterPro" id="IPR007829">
    <property type="entry name" value="TM2"/>
</dbReference>